<organism evidence="3 4">
    <name type="scientific">Massilia phyllostachyos</name>
    <dbReference type="NCBI Taxonomy" id="2898585"/>
    <lineage>
        <taxon>Bacteria</taxon>
        <taxon>Pseudomonadati</taxon>
        <taxon>Pseudomonadota</taxon>
        <taxon>Betaproteobacteria</taxon>
        <taxon>Burkholderiales</taxon>
        <taxon>Oxalobacteraceae</taxon>
        <taxon>Telluria group</taxon>
        <taxon>Massilia</taxon>
    </lineage>
</organism>
<evidence type="ECO:0000256" key="2">
    <source>
        <dbReference type="SAM" id="Phobius"/>
    </source>
</evidence>
<feature type="compositionally biased region" description="Polar residues" evidence="1">
    <location>
        <begin position="25"/>
        <end position="36"/>
    </location>
</feature>
<proteinExistence type="predicted"/>
<dbReference type="RefSeq" id="WP_231056692.1">
    <property type="nucleotide sequence ID" value="NZ_JAJNOC010000001.1"/>
</dbReference>
<gene>
    <name evidence="3" type="ORF">LQ564_03545</name>
</gene>
<dbReference type="Proteomes" id="UP001179361">
    <property type="component" value="Unassembled WGS sequence"/>
</dbReference>
<evidence type="ECO:0000313" key="3">
    <source>
        <dbReference type="EMBL" id="MCD2515383.1"/>
    </source>
</evidence>
<evidence type="ECO:0000313" key="4">
    <source>
        <dbReference type="Proteomes" id="UP001179361"/>
    </source>
</evidence>
<sequence length="153" mass="15719">MQGTQPPATAPSPSDPGFKLPEESASPQDSLPQTAPDTAGRPVEVLPGTTTAPVPATDTSTRDLAIGAVVFIVLLVVYFFVRNAYVHHLVVRRVAPSSAGSAGWLLFVGLGFLSAAAVLAIINASKFLTFAVTGPLVAVGLVALVAALFVGRR</sequence>
<evidence type="ECO:0000256" key="1">
    <source>
        <dbReference type="SAM" id="MobiDB-lite"/>
    </source>
</evidence>
<feature type="transmembrane region" description="Helical" evidence="2">
    <location>
        <begin position="102"/>
        <end position="122"/>
    </location>
</feature>
<reference evidence="3" key="1">
    <citation type="submission" date="2021-11" db="EMBL/GenBank/DDBJ databases">
        <title>The complete genome of Massilia sp sp. G4R7.</title>
        <authorList>
            <person name="Liu L."/>
            <person name="Yue J."/>
            <person name="Yuan J."/>
            <person name="Yang F."/>
            <person name="Li L."/>
        </authorList>
    </citation>
    <scope>NUCLEOTIDE SEQUENCE</scope>
    <source>
        <strain evidence="3">G4R7</strain>
    </source>
</reference>
<feature type="transmembrane region" description="Helical" evidence="2">
    <location>
        <begin position="64"/>
        <end position="81"/>
    </location>
</feature>
<accession>A0ABS8Q0V1</accession>
<keyword evidence="2" id="KW-0812">Transmembrane</keyword>
<comment type="caution">
    <text evidence="3">The sequence shown here is derived from an EMBL/GenBank/DDBJ whole genome shotgun (WGS) entry which is preliminary data.</text>
</comment>
<feature type="region of interest" description="Disordered" evidence="1">
    <location>
        <begin position="1"/>
        <end position="57"/>
    </location>
</feature>
<dbReference type="EMBL" id="JAJNOC010000001">
    <property type="protein sequence ID" value="MCD2515383.1"/>
    <property type="molecule type" value="Genomic_DNA"/>
</dbReference>
<keyword evidence="2" id="KW-0472">Membrane</keyword>
<protein>
    <submittedName>
        <fullName evidence="3">Uncharacterized protein</fullName>
    </submittedName>
</protein>
<keyword evidence="4" id="KW-1185">Reference proteome</keyword>
<keyword evidence="2" id="KW-1133">Transmembrane helix</keyword>
<feature type="transmembrane region" description="Helical" evidence="2">
    <location>
        <begin position="128"/>
        <end position="150"/>
    </location>
</feature>
<name>A0ABS8Q0V1_9BURK</name>